<dbReference type="InterPro" id="IPR027417">
    <property type="entry name" value="P-loop_NTPase"/>
</dbReference>
<feature type="domain" description="NB-ARC" evidence="3">
    <location>
        <begin position="83"/>
        <end position="215"/>
    </location>
</feature>
<keyword evidence="2" id="KW-0611">Plant defense</keyword>
<gene>
    <name evidence="5" type="ORF">CB5_LOCUS31357</name>
</gene>
<dbReference type="GO" id="GO:0006952">
    <property type="term" value="P:defense response"/>
    <property type="evidence" value="ECO:0007669"/>
    <property type="project" value="UniProtKB-KW"/>
</dbReference>
<dbReference type="GO" id="GO:0043531">
    <property type="term" value="F:ADP binding"/>
    <property type="evidence" value="ECO:0007669"/>
    <property type="project" value="InterPro"/>
</dbReference>
<dbReference type="EMBL" id="CAJEUB010000070">
    <property type="protein sequence ID" value="CAD1848146.1"/>
    <property type="molecule type" value="Genomic_DNA"/>
</dbReference>
<accession>A0A6V7QZ71</accession>
<protein>
    <submittedName>
        <fullName evidence="5">Uncharacterized protein</fullName>
    </submittedName>
</protein>
<dbReference type="FunFam" id="3.40.50.300:FF:001091">
    <property type="entry name" value="Probable disease resistance protein At1g61300"/>
    <property type="match status" value="1"/>
</dbReference>
<sequence>MKTIHGRLDTIAADLEGLMGQLGLHGDYSMPANRQMGCLVNEPIVYGRDEEREKVIELLGIPHRQSNNENDSVSVSAPTKRRKKENVSVLSIYGIGGVGKTTLAQIVYNDQRVADHFDLKIWICVSDNFDANSLSKEIIDNAGKGYETDRMNLSSLQETLKKLVMAHRFLLILDDVWNEDSGEWQKFYAPLSYGQEGSIILVTTRTLKVASIAGTVDPSSWRVCQFKVGKDDQHKIGELKHMTQLHGRLHIKNLENVESKEDACQAELDNKPYLDELILQWSQRASNSHHDMEVLEGLQPHQNLKQLEIIQYGGPTSPVGYDLKH</sequence>
<organism evidence="5">
    <name type="scientific">Ananas comosus var. bracteatus</name>
    <name type="common">red pineapple</name>
    <dbReference type="NCBI Taxonomy" id="296719"/>
    <lineage>
        <taxon>Eukaryota</taxon>
        <taxon>Viridiplantae</taxon>
        <taxon>Streptophyta</taxon>
        <taxon>Embryophyta</taxon>
        <taxon>Tracheophyta</taxon>
        <taxon>Spermatophyta</taxon>
        <taxon>Magnoliopsida</taxon>
        <taxon>Liliopsida</taxon>
        <taxon>Poales</taxon>
        <taxon>Bromeliaceae</taxon>
        <taxon>Bromelioideae</taxon>
        <taxon>Ananas</taxon>
    </lineage>
</organism>
<dbReference type="InterPro" id="IPR002182">
    <property type="entry name" value="NB-ARC"/>
</dbReference>
<dbReference type="PANTHER" id="PTHR36766:SF30">
    <property type="entry name" value="TIR-NBS TYPE DISEASE RESISTANCE PROTEIN-RELATED"/>
    <property type="match status" value="1"/>
</dbReference>
<dbReference type="Pfam" id="PF00931">
    <property type="entry name" value="NB-ARC"/>
    <property type="match status" value="1"/>
</dbReference>
<dbReference type="PANTHER" id="PTHR36766">
    <property type="entry name" value="PLANT BROAD-SPECTRUM MILDEW RESISTANCE PROTEIN RPW8"/>
    <property type="match status" value="1"/>
</dbReference>
<evidence type="ECO:0000259" key="4">
    <source>
        <dbReference type="Pfam" id="PF25019"/>
    </source>
</evidence>
<proteinExistence type="predicted"/>
<evidence type="ECO:0000256" key="1">
    <source>
        <dbReference type="ARBA" id="ARBA00022614"/>
    </source>
</evidence>
<keyword evidence="1" id="KW-0433">Leucine-rich repeat</keyword>
<reference evidence="5" key="1">
    <citation type="submission" date="2020-07" db="EMBL/GenBank/DDBJ databases">
        <authorList>
            <person name="Lin J."/>
        </authorList>
    </citation>
    <scope>NUCLEOTIDE SEQUENCE</scope>
</reference>
<evidence type="ECO:0000256" key="2">
    <source>
        <dbReference type="ARBA" id="ARBA00022821"/>
    </source>
</evidence>
<dbReference type="Gene3D" id="3.40.50.300">
    <property type="entry name" value="P-loop containing nucleotide triphosphate hydrolases"/>
    <property type="match status" value="1"/>
</dbReference>
<dbReference type="SUPFAM" id="SSF52540">
    <property type="entry name" value="P-loop containing nucleoside triphosphate hydrolases"/>
    <property type="match status" value="1"/>
</dbReference>
<dbReference type="Pfam" id="PF25019">
    <property type="entry name" value="LRR_R13L1-DRL21"/>
    <property type="match status" value="1"/>
</dbReference>
<dbReference type="PRINTS" id="PR00364">
    <property type="entry name" value="DISEASERSIST"/>
</dbReference>
<evidence type="ECO:0000313" key="5">
    <source>
        <dbReference type="EMBL" id="CAD1848146.1"/>
    </source>
</evidence>
<dbReference type="AlphaFoldDB" id="A0A6V7QZ71"/>
<feature type="domain" description="R13L1/DRL21-like LRR repeat region" evidence="4">
    <location>
        <begin position="236"/>
        <end position="318"/>
    </location>
</feature>
<evidence type="ECO:0000259" key="3">
    <source>
        <dbReference type="Pfam" id="PF00931"/>
    </source>
</evidence>
<name>A0A6V7QZ71_ANACO</name>
<dbReference type="InterPro" id="IPR056789">
    <property type="entry name" value="LRR_R13L1-DRL21"/>
</dbReference>